<feature type="domain" description="Methyl-accepting transducer" evidence="8">
    <location>
        <begin position="264"/>
        <end position="507"/>
    </location>
</feature>
<dbReference type="EMBL" id="CP033433">
    <property type="protein sequence ID" value="AYQ72238.1"/>
    <property type="molecule type" value="Genomic_DNA"/>
</dbReference>
<comment type="similarity">
    <text evidence="5">Belongs to the methyl-accepting chemotaxis (MCP) protein family.</text>
</comment>
<dbReference type="PRINTS" id="PR00260">
    <property type="entry name" value="CHEMTRNSDUCR"/>
</dbReference>
<feature type="transmembrane region" description="Helical" evidence="7">
    <location>
        <begin position="12"/>
        <end position="32"/>
    </location>
</feature>
<evidence type="ECO:0000313" key="11">
    <source>
        <dbReference type="Proteomes" id="UP000269097"/>
    </source>
</evidence>
<dbReference type="PANTHER" id="PTHR32089:SF112">
    <property type="entry name" value="LYSOZYME-LIKE PROTEIN-RELATED"/>
    <property type="match status" value="1"/>
</dbReference>
<dbReference type="Proteomes" id="UP000269097">
    <property type="component" value="Chromosome"/>
</dbReference>
<proteinExistence type="inferred from homology"/>
<dbReference type="PANTHER" id="PTHR32089">
    <property type="entry name" value="METHYL-ACCEPTING CHEMOTAXIS PROTEIN MCPB"/>
    <property type="match status" value="1"/>
</dbReference>
<evidence type="ECO:0000259" key="8">
    <source>
        <dbReference type="PROSITE" id="PS50111"/>
    </source>
</evidence>
<dbReference type="InterPro" id="IPR003660">
    <property type="entry name" value="HAMP_dom"/>
</dbReference>
<feature type="domain" description="HAMP" evidence="9">
    <location>
        <begin position="205"/>
        <end position="259"/>
    </location>
</feature>
<dbReference type="InterPro" id="IPR004090">
    <property type="entry name" value="Chemotax_Me-accpt_rcpt"/>
</dbReference>
<dbReference type="PROSITE" id="PS50111">
    <property type="entry name" value="CHEMOTAXIS_TRANSDUC_2"/>
    <property type="match status" value="1"/>
</dbReference>
<dbReference type="GO" id="GO:0007165">
    <property type="term" value="P:signal transduction"/>
    <property type="evidence" value="ECO:0007669"/>
    <property type="project" value="UniProtKB-KW"/>
</dbReference>
<evidence type="ECO:0000256" key="5">
    <source>
        <dbReference type="ARBA" id="ARBA00029447"/>
    </source>
</evidence>
<dbReference type="PROSITE" id="PS50885">
    <property type="entry name" value="HAMP"/>
    <property type="match status" value="1"/>
</dbReference>
<keyword evidence="3 7" id="KW-0472">Membrane</keyword>
<evidence type="ECO:0000256" key="7">
    <source>
        <dbReference type="SAM" id="Phobius"/>
    </source>
</evidence>
<comment type="subcellular location">
    <subcellularLocation>
        <location evidence="1">Cell membrane</location>
    </subcellularLocation>
</comment>
<dbReference type="GO" id="GO:0004888">
    <property type="term" value="F:transmembrane signaling receptor activity"/>
    <property type="evidence" value="ECO:0007669"/>
    <property type="project" value="InterPro"/>
</dbReference>
<evidence type="ECO:0000256" key="1">
    <source>
        <dbReference type="ARBA" id="ARBA00004236"/>
    </source>
</evidence>
<dbReference type="SMART" id="SM00304">
    <property type="entry name" value="HAMP"/>
    <property type="match status" value="1"/>
</dbReference>
<protein>
    <submittedName>
        <fullName evidence="10">Methyl-accepting chemotaxis protein</fullName>
    </submittedName>
</protein>
<dbReference type="SMART" id="SM00283">
    <property type="entry name" value="MA"/>
    <property type="match status" value="1"/>
</dbReference>
<sequence>MKIKSLLKVTGIVFLVLSVMMIVCMFTLKAQYENVKQSQERQAILKQLGLDVKNESVYLTNEARKYAVTGDKVHYDNYWNAINVTKSSENAIQKLKEYGTPQSEMDLLRQAKDNSNVLVKTEEAAFKAVADGDLETARKLMYGDDYEKQVSIIMAPTEQFQKAMNDRTAQETADAQKSFNFYLTLTIVLIGIVAFCMLLSIVMLFRKIRPLGGVVAKLGELSDNRGDLTVRLPVDGKDEISELSGNFNRMLESYQQFVGHIYDSVRNVSAAVMEISATTEEISGGSQDQASAAQRMNEMLKELTTGIVQVSAGAEQASEITAKTAKVAQEGGQVLRDSMRQMEKLSRQMELLQQDSGRIGEIIEVIDEIAEQTNLLALNAAIEAARAGDQGRGFAVVADEVRKLAERSGEATKQISSIIKGMQENTAQSAIVVSEGVISSQKSGEAFESIVDMVNQSAFKVTEIAAAAEQQSGQSAEVLQAVASIAATSEQAAAATEETAATTQSLSQMADELSRSVSAFKIR</sequence>
<organism evidence="10 11">
    <name type="scientific">Cohnella candidum</name>
    <dbReference type="NCBI Taxonomy" id="2674991"/>
    <lineage>
        <taxon>Bacteria</taxon>
        <taxon>Bacillati</taxon>
        <taxon>Bacillota</taxon>
        <taxon>Bacilli</taxon>
        <taxon>Bacillales</taxon>
        <taxon>Paenibacillaceae</taxon>
        <taxon>Cohnella</taxon>
    </lineage>
</organism>
<dbReference type="GO" id="GO:0005886">
    <property type="term" value="C:plasma membrane"/>
    <property type="evidence" value="ECO:0007669"/>
    <property type="project" value="UniProtKB-SubCell"/>
</dbReference>
<dbReference type="KEGG" id="coh:EAV92_06440"/>
<evidence type="ECO:0000256" key="4">
    <source>
        <dbReference type="ARBA" id="ARBA00023224"/>
    </source>
</evidence>
<dbReference type="SUPFAM" id="SSF58104">
    <property type="entry name" value="Methyl-accepting chemotaxis protein (MCP) signaling domain"/>
    <property type="match status" value="1"/>
</dbReference>
<gene>
    <name evidence="10" type="ORF">EAV92_06440</name>
</gene>
<keyword evidence="7" id="KW-0812">Transmembrane</keyword>
<dbReference type="CDD" id="cd06225">
    <property type="entry name" value="HAMP"/>
    <property type="match status" value="1"/>
</dbReference>
<dbReference type="Pfam" id="PF00672">
    <property type="entry name" value="HAMP"/>
    <property type="match status" value="1"/>
</dbReference>
<keyword evidence="11" id="KW-1185">Reference proteome</keyword>
<keyword evidence="4 6" id="KW-0807">Transducer</keyword>
<dbReference type="CDD" id="cd11386">
    <property type="entry name" value="MCP_signal"/>
    <property type="match status" value="1"/>
</dbReference>
<dbReference type="FunFam" id="1.10.287.950:FF:000001">
    <property type="entry name" value="Methyl-accepting chemotaxis sensory transducer"/>
    <property type="match status" value="1"/>
</dbReference>
<feature type="transmembrane region" description="Helical" evidence="7">
    <location>
        <begin position="181"/>
        <end position="205"/>
    </location>
</feature>
<dbReference type="GO" id="GO:0006935">
    <property type="term" value="P:chemotaxis"/>
    <property type="evidence" value="ECO:0007669"/>
    <property type="project" value="InterPro"/>
</dbReference>
<evidence type="ECO:0000259" key="9">
    <source>
        <dbReference type="PROSITE" id="PS50885"/>
    </source>
</evidence>
<keyword evidence="7" id="KW-1133">Transmembrane helix</keyword>
<accession>A0A3G3JVG5</accession>
<dbReference type="InterPro" id="IPR004089">
    <property type="entry name" value="MCPsignal_dom"/>
</dbReference>
<name>A0A3G3JVG5_9BACL</name>
<evidence type="ECO:0000256" key="3">
    <source>
        <dbReference type="ARBA" id="ARBA00023136"/>
    </source>
</evidence>
<dbReference type="AlphaFoldDB" id="A0A3G3JVG5"/>
<dbReference type="Pfam" id="PF00015">
    <property type="entry name" value="MCPsignal"/>
    <property type="match status" value="1"/>
</dbReference>
<dbReference type="RefSeq" id="WP_123040298.1">
    <property type="nucleotide sequence ID" value="NZ_CP033433.1"/>
</dbReference>
<evidence type="ECO:0000313" key="10">
    <source>
        <dbReference type="EMBL" id="AYQ72238.1"/>
    </source>
</evidence>
<evidence type="ECO:0000256" key="6">
    <source>
        <dbReference type="PROSITE-ProRule" id="PRU00284"/>
    </source>
</evidence>
<dbReference type="Gene3D" id="1.10.287.950">
    <property type="entry name" value="Methyl-accepting chemotaxis protein"/>
    <property type="match status" value="1"/>
</dbReference>
<reference evidence="10 11" key="1">
    <citation type="submission" date="2018-10" db="EMBL/GenBank/DDBJ databases">
        <title>Genome Sequence of Cohnella sp.</title>
        <authorList>
            <person name="Srinivasan S."/>
            <person name="Kim M.K."/>
        </authorList>
    </citation>
    <scope>NUCLEOTIDE SEQUENCE [LARGE SCALE GENOMIC DNA]</scope>
    <source>
        <strain evidence="10 11">18JY8-7</strain>
    </source>
</reference>
<keyword evidence="2" id="KW-1003">Cell membrane</keyword>
<evidence type="ECO:0000256" key="2">
    <source>
        <dbReference type="ARBA" id="ARBA00022475"/>
    </source>
</evidence>